<feature type="repeat" description="TPR" evidence="4">
    <location>
        <begin position="409"/>
        <end position="442"/>
    </location>
</feature>
<dbReference type="EMBL" id="VVIM01000006">
    <property type="protein sequence ID" value="KAB0797939.1"/>
    <property type="molecule type" value="Genomic_DNA"/>
</dbReference>
<evidence type="ECO:0000313" key="8">
    <source>
        <dbReference type="Proteomes" id="UP000327044"/>
    </source>
</evidence>
<dbReference type="Pfam" id="PF13174">
    <property type="entry name" value="TPR_6"/>
    <property type="match status" value="1"/>
</dbReference>
<evidence type="ECO:0000313" key="6">
    <source>
        <dbReference type="EMBL" id="JAV53828.1"/>
    </source>
</evidence>
<protein>
    <recommendedName>
        <fullName evidence="5">J domain-containing protein</fullName>
    </recommendedName>
</protein>
<evidence type="ECO:0000256" key="3">
    <source>
        <dbReference type="ARBA" id="ARBA00023186"/>
    </source>
</evidence>
<dbReference type="PROSITE" id="PS50076">
    <property type="entry name" value="DNAJ_2"/>
    <property type="match status" value="1"/>
</dbReference>
<dbReference type="Pfam" id="PF00226">
    <property type="entry name" value="DnaJ"/>
    <property type="match status" value="1"/>
</dbReference>
<reference evidence="7 8" key="2">
    <citation type="journal article" date="2018" name="Elife">
        <title>Firefly genomes illuminate parallel origins of bioluminescence in beetles.</title>
        <authorList>
            <person name="Fallon T.R."/>
            <person name="Lower S.E."/>
            <person name="Chang C.H."/>
            <person name="Bessho-Uehara M."/>
            <person name="Martin G.J."/>
            <person name="Bewick A.J."/>
            <person name="Behringer M."/>
            <person name="Debat H.J."/>
            <person name="Wong I."/>
            <person name="Day J.C."/>
            <person name="Suvorov A."/>
            <person name="Silva C.J."/>
            <person name="Stanger-Hall K.F."/>
            <person name="Hall D.W."/>
            <person name="Schmitz R.J."/>
            <person name="Nelson D.R."/>
            <person name="Lewis S.M."/>
            <person name="Shigenobu S."/>
            <person name="Bybee S.M."/>
            <person name="Larracuente A.M."/>
            <person name="Oba Y."/>
            <person name="Weng J.K."/>
        </authorList>
    </citation>
    <scope>NUCLEOTIDE SEQUENCE [LARGE SCALE GENOMIC DNA]</scope>
    <source>
        <strain evidence="7">1611_PpyrPB1</strain>
        <tissue evidence="7">Whole body</tissue>
    </source>
</reference>
<evidence type="ECO:0000256" key="4">
    <source>
        <dbReference type="PROSITE-ProRule" id="PRU00339"/>
    </source>
</evidence>
<dbReference type="InParanoid" id="A0A1Y1K020"/>
<dbReference type="Pfam" id="PF00515">
    <property type="entry name" value="TPR_1"/>
    <property type="match status" value="1"/>
</dbReference>
<dbReference type="SMART" id="SM00271">
    <property type="entry name" value="DnaJ"/>
    <property type="match status" value="1"/>
</dbReference>
<dbReference type="FunFam" id="1.25.40.10:FF:000097">
    <property type="entry name" value="DnaJ homolog subfamily C member 7 homolog"/>
    <property type="match status" value="1"/>
</dbReference>
<feature type="domain" description="J" evidence="5">
    <location>
        <begin position="462"/>
        <end position="532"/>
    </location>
</feature>
<accession>A0A1Y1K020</accession>
<keyword evidence="3" id="KW-0143">Chaperone</keyword>
<dbReference type="Gene3D" id="1.10.287.110">
    <property type="entry name" value="DnaJ domain"/>
    <property type="match status" value="1"/>
</dbReference>
<dbReference type="InterPro" id="IPR001623">
    <property type="entry name" value="DnaJ_domain"/>
</dbReference>
<organism evidence="6">
    <name type="scientific">Photinus pyralis</name>
    <name type="common">Common eastern firefly</name>
    <name type="synonym">Lampyris pyralis</name>
    <dbReference type="NCBI Taxonomy" id="7054"/>
    <lineage>
        <taxon>Eukaryota</taxon>
        <taxon>Metazoa</taxon>
        <taxon>Ecdysozoa</taxon>
        <taxon>Arthropoda</taxon>
        <taxon>Hexapoda</taxon>
        <taxon>Insecta</taxon>
        <taxon>Pterygota</taxon>
        <taxon>Neoptera</taxon>
        <taxon>Endopterygota</taxon>
        <taxon>Coleoptera</taxon>
        <taxon>Polyphaga</taxon>
        <taxon>Elateriformia</taxon>
        <taxon>Elateroidea</taxon>
        <taxon>Lampyridae</taxon>
        <taxon>Lampyrinae</taxon>
        <taxon>Photinus</taxon>
    </lineage>
</organism>
<dbReference type="Proteomes" id="UP000327044">
    <property type="component" value="Unassembled WGS sequence"/>
</dbReference>
<dbReference type="EMBL" id="GEZM01098622">
    <property type="protein sequence ID" value="JAV53828.1"/>
    <property type="molecule type" value="Transcribed_RNA"/>
</dbReference>
<evidence type="ECO:0000256" key="1">
    <source>
        <dbReference type="ARBA" id="ARBA00022737"/>
    </source>
</evidence>
<feature type="repeat" description="TPR" evidence="4">
    <location>
        <begin position="143"/>
        <end position="176"/>
    </location>
</feature>
<dbReference type="SUPFAM" id="SSF48452">
    <property type="entry name" value="TPR-like"/>
    <property type="match status" value="1"/>
</dbReference>
<dbReference type="InterPro" id="IPR019734">
    <property type="entry name" value="TPR_rpt"/>
</dbReference>
<dbReference type="FunCoup" id="A0A1Y1K020">
    <property type="interactions" value="2502"/>
</dbReference>
<sequence>MLSFVLFNLKFFKLIVTIWLLIFFHKILNAIFEQKHEKELREGAIVRMTDVNKRHCDVDLTLYFTRRRSGGNSRLFRKKMVDVTKDVDDLKMELDEQQEIIPTNPEQLAELKKENGNQLFKIKQYRSALPLYSEAIELCPETAAYYGNRAACYIMLNNYQEALSDSRKAVQLDNSFIKGYQRIVKCSIALGDTMTADQAMAKIVELDPTNASLNHDQRVIDILKQYEQESTKAYDKKDFRKVIYCMDRCLDQAPTCVQYKVKKAECLAFLGRYQEAQEMVNSMLHIDKGNADAIYIRGICLFYEDNIDSAVNHFQQVLRLAPDHKHAMGSYKRAKLLKRKKEEGNEAYKSCKFQEAINLYTEALSIDPLNKKTNAKLYFNRATVLARLVKLQDAVKDCTSALQLDETYLKALLRRAKCHTDLGDYEEAVRDYEKACKMDKNRETRKLLQDAKLALKKSKRKDYYKILGVERSATDDEIKKAYRKRALVHHPDRHANASDAEKKEQEKKFKEVGEAYGILSDPRKKARYDSGQDMEDFDSGMHDIDPSQVFQSFFGGSSGHGSEFNFSSGGGFPGGFTFQFG</sequence>
<dbReference type="PANTHER" id="PTHR45188">
    <property type="entry name" value="DNAJ PROTEIN P58IPK HOMOLOG"/>
    <property type="match status" value="1"/>
</dbReference>
<reference evidence="7" key="3">
    <citation type="submission" date="2019-08" db="EMBL/GenBank/DDBJ databases">
        <authorList>
            <consortium name="Photinus pyralis genome working group"/>
            <person name="Fallon T.R."/>
            <person name="Sander Lower S.E."/>
            <person name="Weng J.-K."/>
        </authorList>
    </citation>
    <scope>NUCLEOTIDE SEQUENCE</scope>
    <source>
        <strain evidence="7">1611_PpyrPB1</strain>
        <tissue evidence="7">Whole body</tissue>
    </source>
</reference>
<evidence type="ECO:0000313" key="7">
    <source>
        <dbReference type="EMBL" id="KAB0797939.1"/>
    </source>
</evidence>
<dbReference type="PRINTS" id="PR00625">
    <property type="entry name" value="JDOMAIN"/>
</dbReference>
<name>A0A1Y1K020_PHOPY</name>
<reference evidence="6" key="1">
    <citation type="journal article" date="2016" name="Sci. Rep.">
        <title>Molecular characterization of firefly nuptial gifts: a multi-omics approach sheds light on postcopulatory sexual selection.</title>
        <authorList>
            <person name="Al-Wathiqui N."/>
            <person name="Fallon T.R."/>
            <person name="South A."/>
            <person name="Weng J.K."/>
            <person name="Lewis S.M."/>
        </authorList>
    </citation>
    <scope>NUCLEOTIDE SEQUENCE</scope>
</reference>
<dbReference type="InterPro" id="IPR011990">
    <property type="entry name" value="TPR-like_helical_dom_sf"/>
</dbReference>
<dbReference type="Pfam" id="PF13432">
    <property type="entry name" value="TPR_16"/>
    <property type="match status" value="1"/>
</dbReference>
<dbReference type="CDD" id="cd06257">
    <property type="entry name" value="DnaJ"/>
    <property type="match status" value="1"/>
</dbReference>
<dbReference type="AlphaFoldDB" id="A0A1Y1K020"/>
<proteinExistence type="predicted"/>
<dbReference type="PANTHER" id="PTHR45188:SF2">
    <property type="entry name" value="DNAJ HOMOLOG SUBFAMILY C MEMBER 7"/>
    <property type="match status" value="1"/>
</dbReference>
<dbReference type="Gene3D" id="1.25.40.10">
    <property type="entry name" value="Tetratricopeptide repeat domain"/>
    <property type="match status" value="1"/>
</dbReference>
<keyword evidence="2 4" id="KW-0802">TPR repeat</keyword>
<gene>
    <name evidence="7" type="ORF">PPYR_08932</name>
</gene>
<keyword evidence="8" id="KW-1185">Reference proteome</keyword>
<evidence type="ECO:0000256" key="2">
    <source>
        <dbReference type="ARBA" id="ARBA00022803"/>
    </source>
</evidence>
<feature type="repeat" description="TPR" evidence="4">
    <location>
        <begin position="291"/>
        <end position="324"/>
    </location>
</feature>
<dbReference type="InterPro" id="IPR036869">
    <property type="entry name" value="J_dom_sf"/>
</dbReference>
<dbReference type="SUPFAM" id="SSF46565">
    <property type="entry name" value="Chaperone J-domain"/>
    <property type="match status" value="1"/>
</dbReference>
<dbReference type="PROSITE" id="PS50005">
    <property type="entry name" value="TPR"/>
    <property type="match status" value="4"/>
</dbReference>
<keyword evidence="1" id="KW-0677">Repeat</keyword>
<dbReference type="SMART" id="SM00028">
    <property type="entry name" value="TPR"/>
    <property type="match status" value="7"/>
</dbReference>
<evidence type="ECO:0000259" key="5">
    <source>
        <dbReference type="PROSITE" id="PS50076"/>
    </source>
</evidence>
<feature type="repeat" description="TPR" evidence="4">
    <location>
        <begin position="109"/>
        <end position="142"/>
    </location>
</feature>